<dbReference type="AlphaFoldDB" id="G8TS95"/>
<keyword evidence="2" id="KW-0119">Carbohydrate metabolism</keyword>
<dbReference type="Pfam" id="PF03065">
    <property type="entry name" value="Glyco_hydro_57"/>
    <property type="match status" value="1"/>
</dbReference>
<dbReference type="GO" id="GO:0016787">
    <property type="term" value="F:hydrolase activity"/>
    <property type="evidence" value="ECO:0007669"/>
    <property type="project" value="UniProtKB-KW"/>
</dbReference>
<evidence type="ECO:0000256" key="1">
    <source>
        <dbReference type="ARBA" id="ARBA00006821"/>
    </source>
</evidence>
<comment type="similarity">
    <text evidence="1">Belongs to the glycosyl hydrolase 57 family.</text>
</comment>
<accession>G8TS95</accession>
<evidence type="ECO:0000259" key="3">
    <source>
        <dbReference type="Pfam" id="PF03065"/>
    </source>
</evidence>
<evidence type="ECO:0000256" key="2">
    <source>
        <dbReference type="ARBA" id="ARBA00023277"/>
    </source>
</evidence>
<protein>
    <submittedName>
        <fullName evidence="4">Glycoside hydrolase family 57</fullName>
    </submittedName>
</protein>
<dbReference type="STRING" id="679936.Sulac_2017"/>
<evidence type="ECO:0000313" key="4">
    <source>
        <dbReference type="EMBL" id="AEW05507.1"/>
    </source>
</evidence>
<dbReference type="PANTHER" id="PTHR36306:SF1">
    <property type="entry name" value="ALPHA-AMYLASE-RELATED"/>
    <property type="match status" value="1"/>
</dbReference>
<dbReference type="PATRIC" id="fig|679936.5.peg.2079"/>
<organism evidence="4 5">
    <name type="scientific">Sulfobacillus acidophilus (strain ATCC 700253 / DSM 10332 / NAL)</name>
    <dbReference type="NCBI Taxonomy" id="679936"/>
    <lineage>
        <taxon>Bacteria</taxon>
        <taxon>Bacillati</taxon>
        <taxon>Bacillota</taxon>
        <taxon>Clostridia</taxon>
        <taxon>Eubacteriales</taxon>
        <taxon>Clostridiales Family XVII. Incertae Sedis</taxon>
        <taxon>Sulfobacillus</taxon>
    </lineage>
</organism>
<name>G8TS95_SULAD</name>
<dbReference type="InterPro" id="IPR004300">
    <property type="entry name" value="Glyco_hydro_57_N"/>
</dbReference>
<evidence type="ECO:0000313" key="5">
    <source>
        <dbReference type="Proteomes" id="UP000005439"/>
    </source>
</evidence>
<dbReference type="CDD" id="cd10795">
    <property type="entry name" value="GH57N_MJA1_like"/>
    <property type="match status" value="1"/>
</dbReference>
<dbReference type="KEGG" id="sap:Sulac_2017"/>
<dbReference type="EMBL" id="CP003179">
    <property type="protein sequence ID" value="AEW05507.1"/>
    <property type="molecule type" value="Genomic_DNA"/>
</dbReference>
<gene>
    <name evidence="4" type="ordered locus">Sulac_2017</name>
</gene>
<sequence length="414" mass="47336">MARNVVIYLVMHQPRRLRLPAVSLTEATSAREMAERLFDDDMNAYYVQKVARTSYRPTLTRLRDLVLHEGLRLGIGISWSLIWQLERWAPDVLDLLAMLVDEAGVELVGVEPYHSFLPYLDIKRFQRRMTWMSQHVKRRFGQSLQVTDTTEMMMNQEIYWALDKLGFRAAFVDGRPHVLKGRPASDVFAGGGSLRLLARHVPLSDDVGYRFTDRHWDAYPLMASTYAGWIKNTPGRVVVLGWDFETFGEHHRVESGIFEFLDHLPRELTQAGVATHTPSEALDLFEPTEGLNLPVESSTWAGVGDVSFFLGNPVQQRIFRLMHHAYHLAVVSGETELIDLALWLLQSDHLHLIQWYGRTGPEAEVSAYFTPKEWWPLGADGIVTQMAQVYHHYVAKVADRLQERVSLGSVVGDR</sequence>
<reference evidence="5" key="1">
    <citation type="submission" date="2011-12" db="EMBL/GenBank/DDBJ databases">
        <title>The complete genome of chromosome of Sulfobacillus acidophilus DSM 10332.</title>
        <authorList>
            <person name="Lucas S."/>
            <person name="Han J."/>
            <person name="Lapidus A."/>
            <person name="Bruce D."/>
            <person name="Goodwin L."/>
            <person name="Pitluck S."/>
            <person name="Peters L."/>
            <person name="Kyrpides N."/>
            <person name="Mavromatis K."/>
            <person name="Ivanova N."/>
            <person name="Mikhailova N."/>
            <person name="Chertkov O."/>
            <person name="Saunders E."/>
            <person name="Detter J.C."/>
            <person name="Tapia R."/>
            <person name="Han C."/>
            <person name="Land M."/>
            <person name="Hauser L."/>
            <person name="Markowitz V."/>
            <person name="Cheng J.-F."/>
            <person name="Hugenholtz P."/>
            <person name="Woyke T."/>
            <person name="Wu D."/>
            <person name="Pukall R."/>
            <person name="Gehrich-Schroeter G."/>
            <person name="Schneider S."/>
            <person name="Klenk H.-P."/>
            <person name="Eisen J.A."/>
        </authorList>
    </citation>
    <scope>NUCLEOTIDE SEQUENCE [LARGE SCALE GENOMIC DNA]</scope>
    <source>
        <strain evidence="5">ATCC 700253 / DSM 10332 / NAL</strain>
    </source>
</reference>
<feature type="domain" description="Glycoside hydrolase family 57 N-terminal" evidence="3">
    <location>
        <begin position="7"/>
        <end position="290"/>
    </location>
</feature>
<dbReference type="HOGENOM" id="CLU_033691_0_0_9"/>
<keyword evidence="5" id="KW-1185">Reference proteome</keyword>
<proteinExistence type="inferred from homology"/>
<reference evidence="4 5" key="2">
    <citation type="journal article" date="2012" name="Stand. Genomic Sci.">
        <title>Complete genome sequence of the moderately thermophilic mineral-sulfide-oxidizing firmicute Sulfobacillus acidophilus type strain (NAL(T)).</title>
        <authorList>
            <person name="Anderson I."/>
            <person name="Chertkov O."/>
            <person name="Chen A."/>
            <person name="Saunders E."/>
            <person name="Lapidus A."/>
            <person name="Nolan M."/>
            <person name="Lucas S."/>
            <person name="Hammon N."/>
            <person name="Deshpande S."/>
            <person name="Cheng J.F."/>
            <person name="Han C."/>
            <person name="Tapia R."/>
            <person name="Goodwin L.A."/>
            <person name="Pitluck S."/>
            <person name="Liolios K."/>
            <person name="Pagani I."/>
            <person name="Ivanova N."/>
            <person name="Mikhailova N."/>
            <person name="Pati A."/>
            <person name="Palaniappan K."/>
            <person name="Land M."/>
            <person name="Pan C."/>
            <person name="Rohde M."/>
            <person name="Pukall R."/>
            <person name="Goker M."/>
            <person name="Detter J.C."/>
            <person name="Woyke T."/>
            <person name="Bristow J."/>
            <person name="Eisen J.A."/>
            <person name="Markowitz V."/>
            <person name="Hugenholtz P."/>
            <person name="Kyrpides N.C."/>
            <person name="Klenk H.P."/>
            <person name="Mavromatis K."/>
        </authorList>
    </citation>
    <scope>NUCLEOTIDE SEQUENCE [LARGE SCALE GENOMIC DNA]</scope>
    <source>
        <strain evidence="5">ATCC 700253 / DSM 10332 / NAL</strain>
    </source>
</reference>
<dbReference type="PANTHER" id="PTHR36306">
    <property type="entry name" value="ALPHA-AMYLASE-RELATED-RELATED"/>
    <property type="match status" value="1"/>
</dbReference>
<dbReference type="GO" id="GO:0005975">
    <property type="term" value="P:carbohydrate metabolic process"/>
    <property type="evidence" value="ECO:0007669"/>
    <property type="project" value="InterPro"/>
</dbReference>
<keyword evidence="4" id="KW-0378">Hydrolase</keyword>
<dbReference type="InterPro" id="IPR052046">
    <property type="entry name" value="GH57_Enzymes"/>
</dbReference>
<dbReference type="Gene3D" id="3.20.110.20">
    <property type="match status" value="1"/>
</dbReference>
<dbReference type="InterPro" id="IPR011330">
    <property type="entry name" value="Glyco_hydro/deAcase_b/a-brl"/>
</dbReference>
<dbReference type="Proteomes" id="UP000005439">
    <property type="component" value="Chromosome"/>
</dbReference>
<dbReference type="SUPFAM" id="SSF88713">
    <property type="entry name" value="Glycoside hydrolase/deacetylase"/>
    <property type="match status" value="1"/>
</dbReference>